<dbReference type="RefSeq" id="WP_254011051.1">
    <property type="nucleotide sequence ID" value="NZ_JAMZMM010000045.1"/>
</dbReference>
<feature type="region of interest" description="Disordered" evidence="1">
    <location>
        <begin position="115"/>
        <end position="136"/>
    </location>
</feature>
<evidence type="ECO:0000256" key="1">
    <source>
        <dbReference type="SAM" id="MobiDB-lite"/>
    </source>
</evidence>
<dbReference type="Proteomes" id="UP001204953">
    <property type="component" value="Unassembled WGS sequence"/>
</dbReference>
<evidence type="ECO:0000313" key="2">
    <source>
        <dbReference type="EMBL" id="MCP2728250.1"/>
    </source>
</evidence>
<evidence type="ECO:0000313" key="3">
    <source>
        <dbReference type="Proteomes" id="UP001204953"/>
    </source>
</evidence>
<keyword evidence="3" id="KW-1185">Reference proteome</keyword>
<dbReference type="AlphaFoldDB" id="A0AAE3KL76"/>
<comment type="caution">
    <text evidence="2">The sequence shown here is derived from an EMBL/GenBank/DDBJ whole genome shotgun (WGS) entry which is preliminary data.</text>
</comment>
<sequence>MKKKPNNVVSCNFSLSSSQDLQYALGVNGVNKIVDPGGNEYSASKTQVGKRIAGSGIQLTFQMAKNANYATTIDYAEVPVSVSQIILLEIGTGGRSVKFRNVPIINPDGSFTVIPNLPNSDNSSGQPQTPNNSNNRGRLCLPIIGCVIK</sequence>
<accession>A0AAE3KL76</accession>
<gene>
    <name evidence="2" type="ORF">NJ959_07150</name>
</gene>
<dbReference type="EMBL" id="JAMZMM010000045">
    <property type="protein sequence ID" value="MCP2728250.1"/>
    <property type="molecule type" value="Genomic_DNA"/>
</dbReference>
<proteinExistence type="predicted"/>
<reference evidence="2" key="1">
    <citation type="submission" date="2022-06" db="EMBL/GenBank/DDBJ databases">
        <title>New cyanobacteria of genus Symplocastrum in benthos of Lake Baikal.</title>
        <authorList>
            <person name="Sorokovikova E."/>
            <person name="Tikhonova I."/>
            <person name="Krasnopeev A."/>
            <person name="Evseev P."/>
            <person name="Gladkikh A."/>
            <person name="Belykh O."/>
        </authorList>
    </citation>
    <scope>NUCLEOTIDE SEQUENCE</scope>
    <source>
        <strain evidence="2">BBK-W-15</strain>
    </source>
</reference>
<name>A0AAE3KL76_9CYAN</name>
<protein>
    <submittedName>
        <fullName evidence="2">Uncharacterized protein</fullName>
    </submittedName>
</protein>
<organism evidence="2 3">
    <name type="scientific">Limnofasciculus baicalensis BBK-W-15</name>
    <dbReference type="NCBI Taxonomy" id="2699891"/>
    <lineage>
        <taxon>Bacteria</taxon>
        <taxon>Bacillati</taxon>
        <taxon>Cyanobacteriota</taxon>
        <taxon>Cyanophyceae</taxon>
        <taxon>Coleofasciculales</taxon>
        <taxon>Coleofasciculaceae</taxon>
        <taxon>Limnofasciculus</taxon>
        <taxon>Limnofasciculus baicalensis</taxon>
    </lineage>
</organism>
<feature type="compositionally biased region" description="Polar residues" evidence="1">
    <location>
        <begin position="117"/>
        <end position="136"/>
    </location>
</feature>